<dbReference type="CDD" id="cd02440">
    <property type="entry name" value="AdoMet_MTases"/>
    <property type="match status" value="1"/>
</dbReference>
<gene>
    <name evidence="5" type="primary">dox22</name>
</gene>
<dbReference type="Gene3D" id="3.40.50.150">
    <property type="entry name" value="Vaccinia Virus protein VP39"/>
    <property type="match status" value="1"/>
</dbReference>
<dbReference type="SUPFAM" id="SSF53335">
    <property type="entry name" value="S-adenosyl-L-methionine-dependent methyltransferases"/>
    <property type="match status" value="1"/>
</dbReference>
<evidence type="ECO:0000256" key="3">
    <source>
        <dbReference type="ARBA" id="ARBA00022691"/>
    </source>
</evidence>
<evidence type="ECO:0000256" key="1">
    <source>
        <dbReference type="ARBA" id="ARBA00022603"/>
    </source>
</evidence>
<feature type="domain" description="Methyltransferase" evidence="4">
    <location>
        <begin position="51"/>
        <end position="138"/>
    </location>
</feature>
<dbReference type="PANTHER" id="PTHR43464:SF19">
    <property type="entry name" value="UBIQUINONE BIOSYNTHESIS O-METHYLTRANSFERASE, MITOCHONDRIAL"/>
    <property type="match status" value="1"/>
</dbReference>
<keyword evidence="3" id="KW-0949">S-adenosyl-L-methionine</keyword>
<protein>
    <submittedName>
        <fullName evidence="5">Methyl transferase</fullName>
    </submittedName>
</protein>
<organism evidence="5">
    <name type="scientific">Streptomyces sp. UC 11065</name>
    <dbReference type="NCBI Taxonomy" id="428401"/>
    <lineage>
        <taxon>Bacteria</taxon>
        <taxon>Bacillati</taxon>
        <taxon>Actinomycetota</taxon>
        <taxon>Actinomycetes</taxon>
        <taxon>Kitasatosporales</taxon>
        <taxon>Streptomycetaceae</taxon>
        <taxon>Streptomyces</taxon>
    </lineage>
</organism>
<dbReference type="InterPro" id="IPR041698">
    <property type="entry name" value="Methyltransf_25"/>
</dbReference>
<sequence length="226" mass="23795">MIFFMDHTKLFFQDVYGSASNFGQARPPWDIGEAQPAFVELTEAGAVKGEVLDAGSGPGWVSLFIASQGHAVTGIDLSADAVEAANAKAADSGVNATFAVGDLLDLSEYRGRFDTVVECGVCHGLGADPGPQYARSLYGATKLGAVAHLLNLSVEGYETAGVRCAELGVPPQALAGFHAVTPEDLRAAFAEGWSEVSITESRMKLRFPGDTGPVELSAWLSTFRHD</sequence>
<dbReference type="AlphaFoldDB" id="A3R4U1"/>
<evidence type="ECO:0000313" key="5">
    <source>
        <dbReference type="EMBL" id="ABO15886.1"/>
    </source>
</evidence>
<accession>A3R4U1</accession>
<dbReference type="GO" id="GO:0008168">
    <property type="term" value="F:methyltransferase activity"/>
    <property type="evidence" value="ECO:0007669"/>
    <property type="project" value="UniProtKB-KW"/>
</dbReference>
<evidence type="ECO:0000256" key="2">
    <source>
        <dbReference type="ARBA" id="ARBA00022679"/>
    </source>
</evidence>
<proteinExistence type="predicted"/>
<dbReference type="EMBL" id="EF140903">
    <property type="protein sequence ID" value="ABO15886.1"/>
    <property type="molecule type" value="Genomic_DNA"/>
</dbReference>
<dbReference type="GO" id="GO:0032259">
    <property type="term" value="P:methylation"/>
    <property type="evidence" value="ECO:0007669"/>
    <property type="project" value="UniProtKB-KW"/>
</dbReference>
<dbReference type="Pfam" id="PF13649">
    <property type="entry name" value="Methyltransf_25"/>
    <property type="match status" value="1"/>
</dbReference>
<dbReference type="InterPro" id="IPR029063">
    <property type="entry name" value="SAM-dependent_MTases_sf"/>
</dbReference>
<evidence type="ECO:0000259" key="4">
    <source>
        <dbReference type="Pfam" id="PF13649"/>
    </source>
</evidence>
<name>A3R4U1_9ACTN</name>
<dbReference type="PANTHER" id="PTHR43464">
    <property type="entry name" value="METHYLTRANSFERASE"/>
    <property type="match status" value="1"/>
</dbReference>
<keyword evidence="2 5" id="KW-0808">Transferase</keyword>
<keyword evidence="1" id="KW-0489">Methyltransferase</keyword>
<reference evidence="5" key="1">
    <citation type="journal article" date="2007" name="Antimicrob. Agents Chemother.">
        <title>Cloning and characterization of the pyrrolomycin biosynthetic gene clusters from Actinosporangium vitaminophilum ATCC 31673 and Streptomyces sp. strain UC 11065.</title>
        <authorList>
            <person name="Zhang X."/>
            <person name="Parry R.J."/>
        </authorList>
    </citation>
    <scope>NUCLEOTIDE SEQUENCE</scope>
    <source>
        <strain evidence="5">UC 11065</strain>
    </source>
</reference>